<dbReference type="SUPFAM" id="SSF116734">
    <property type="entry name" value="DNA methylase specificity domain"/>
    <property type="match status" value="2"/>
</dbReference>
<evidence type="ECO:0000256" key="1">
    <source>
        <dbReference type="ARBA" id="ARBA00010923"/>
    </source>
</evidence>
<reference evidence="5 6" key="1">
    <citation type="submission" date="2018-09" db="EMBL/GenBank/DDBJ databases">
        <title>Genomic Encyclopedia of Archaeal and Bacterial Type Strains, Phase II (KMG-II): from individual species to whole genera.</title>
        <authorList>
            <person name="Goeker M."/>
        </authorList>
    </citation>
    <scope>NUCLEOTIDE SEQUENCE [LARGE SCALE GENOMIC DNA]</scope>
    <source>
        <strain evidence="5 6">DSM 11458</strain>
    </source>
</reference>
<dbReference type="PANTHER" id="PTHR30408">
    <property type="entry name" value="TYPE-1 RESTRICTION ENZYME ECOKI SPECIFICITY PROTEIN"/>
    <property type="match status" value="1"/>
</dbReference>
<evidence type="ECO:0000256" key="2">
    <source>
        <dbReference type="ARBA" id="ARBA00022747"/>
    </source>
</evidence>
<dbReference type="OrthoDB" id="164285at2"/>
<gene>
    <name evidence="5" type="ORF">C8N30_2234</name>
</gene>
<dbReference type="RefSeq" id="WP_025061010.1">
    <property type="nucleotide sequence ID" value="NZ_RAQK01000001.1"/>
</dbReference>
<dbReference type="Gene3D" id="3.90.220.20">
    <property type="entry name" value="DNA methylase specificity domains"/>
    <property type="match status" value="2"/>
</dbReference>
<name>A0A420DTW7_9RHOB</name>
<sequence length="391" mass="43722">MSISEVRELGDVADFLSGFAWKAKQFSDEPTGMPIIRIQNVGSDASTAFKYWPDSFADRFVISTGDLLLTLSGSFRTVVWSGPDALLNQRIVKVTPRVNTDTRWLFYALEEAMARIAKMGRHALVSNVALSDLRELKINVPPLEEQKRIAGILDQADALRRLRTRALGKLNTLGQAIFHEMFGDPVSNVIGFQQVRFHELVPQIDSGWSPKCLDRPADSDEWGILKLSAVTSGRFSASENKALPDHETPKAQHAVRKGDILFTRKNTKDLVAATVLVDADHSRLLLPDLIFRFRVGDSNSIDPVYFQALLSFPTKRRSIQKLSGGSAGSMPNISKAKLREVQIELPPIDQQREYCRRMAAVEQVNTIQVHELRKTETLFASLQHGAFRGEL</sequence>
<proteinExistence type="inferred from homology"/>
<feature type="domain" description="Type I restriction modification DNA specificity" evidence="4">
    <location>
        <begin position="4"/>
        <end position="162"/>
    </location>
</feature>
<keyword evidence="2" id="KW-0680">Restriction system</keyword>
<dbReference type="PANTHER" id="PTHR30408:SF12">
    <property type="entry name" value="TYPE I RESTRICTION ENZYME MJAVIII SPECIFICITY SUBUNIT"/>
    <property type="match status" value="1"/>
</dbReference>
<keyword evidence="3" id="KW-0238">DNA-binding</keyword>
<dbReference type="InterPro" id="IPR052021">
    <property type="entry name" value="Type-I_RS_S_subunit"/>
</dbReference>
<dbReference type="GO" id="GO:0003677">
    <property type="term" value="F:DNA binding"/>
    <property type="evidence" value="ECO:0007669"/>
    <property type="project" value="UniProtKB-KW"/>
</dbReference>
<dbReference type="InterPro" id="IPR044946">
    <property type="entry name" value="Restrct_endonuc_typeI_TRD_sf"/>
</dbReference>
<dbReference type="InterPro" id="IPR000055">
    <property type="entry name" value="Restrct_endonuc_typeI_TRD"/>
</dbReference>
<accession>A0A420DTW7</accession>
<dbReference type="STRING" id="1443111.Z949_300"/>
<dbReference type="AlphaFoldDB" id="A0A420DTW7"/>
<evidence type="ECO:0000313" key="6">
    <source>
        <dbReference type="Proteomes" id="UP000284407"/>
    </source>
</evidence>
<comment type="caution">
    <text evidence="5">The sequence shown here is derived from an EMBL/GenBank/DDBJ whole genome shotgun (WGS) entry which is preliminary data.</text>
</comment>
<dbReference type="GO" id="GO:0009307">
    <property type="term" value="P:DNA restriction-modification system"/>
    <property type="evidence" value="ECO:0007669"/>
    <property type="project" value="UniProtKB-KW"/>
</dbReference>
<evidence type="ECO:0000259" key="4">
    <source>
        <dbReference type="Pfam" id="PF01420"/>
    </source>
</evidence>
<dbReference type="CDD" id="cd17261">
    <property type="entry name" value="RMtype1_S_EcoKI-TRD2-CR2_like"/>
    <property type="match status" value="1"/>
</dbReference>
<dbReference type="Proteomes" id="UP000284407">
    <property type="component" value="Unassembled WGS sequence"/>
</dbReference>
<keyword evidence="6" id="KW-1185">Reference proteome</keyword>
<evidence type="ECO:0000313" key="5">
    <source>
        <dbReference type="EMBL" id="RKE97620.1"/>
    </source>
</evidence>
<dbReference type="EMBL" id="RAQK01000001">
    <property type="protein sequence ID" value="RKE97620.1"/>
    <property type="molecule type" value="Genomic_DNA"/>
</dbReference>
<protein>
    <submittedName>
        <fullName evidence="5">Type I restriction enzyme S subunit</fullName>
    </submittedName>
</protein>
<comment type="similarity">
    <text evidence="1">Belongs to the type-I restriction system S methylase family.</text>
</comment>
<organism evidence="5 6">
    <name type="scientific">Sulfitobacter guttiformis</name>
    <dbReference type="NCBI Taxonomy" id="74349"/>
    <lineage>
        <taxon>Bacteria</taxon>
        <taxon>Pseudomonadati</taxon>
        <taxon>Pseudomonadota</taxon>
        <taxon>Alphaproteobacteria</taxon>
        <taxon>Rhodobacterales</taxon>
        <taxon>Roseobacteraceae</taxon>
        <taxon>Sulfitobacter</taxon>
    </lineage>
</organism>
<evidence type="ECO:0000256" key="3">
    <source>
        <dbReference type="ARBA" id="ARBA00023125"/>
    </source>
</evidence>
<dbReference type="Pfam" id="PF01420">
    <property type="entry name" value="Methylase_S"/>
    <property type="match status" value="1"/>
</dbReference>